<sequence>MPVATYGPPADLSGSATSSAEAETAGGRGSDGTGTTEVMST</sequence>
<dbReference type="AlphaFoldDB" id="A0A0A8ZAV2"/>
<evidence type="ECO:0000313" key="2">
    <source>
        <dbReference type="EMBL" id="JAD33865.1"/>
    </source>
</evidence>
<dbReference type="EMBL" id="GBRH01264030">
    <property type="protein sequence ID" value="JAD33865.1"/>
    <property type="molecule type" value="Transcribed_RNA"/>
</dbReference>
<reference evidence="2" key="2">
    <citation type="journal article" date="2015" name="Data Brief">
        <title>Shoot transcriptome of the giant reed, Arundo donax.</title>
        <authorList>
            <person name="Barrero R.A."/>
            <person name="Guerrero F.D."/>
            <person name="Moolhuijzen P."/>
            <person name="Goolsby J.A."/>
            <person name="Tidwell J."/>
            <person name="Bellgard S.E."/>
            <person name="Bellgard M.I."/>
        </authorList>
    </citation>
    <scope>NUCLEOTIDE SEQUENCE</scope>
    <source>
        <tissue evidence="2">Shoot tissue taken approximately 20 cm above the soil surface</tissue>
    </source>
</reference>
<feature type="region of interest" description="Disordered" evidence="1">
    <location>
        <begin position="1"/>
        <end position="41"/>
    </location>
</feature>
<organism evidence="2">
    <name type="scientific">Arundo donax</name>
    <name type="common">Giant reed</name>
    <name type="synonym">Donax arundinaceus</name>
    <dbReference type="NCBI Taxonomy" id="35708"/>
    <lineage>
        <taxon>Eukaryota</taxon>
        <taxon>Viridiplantae</taxon>
        <taxon>Streptophyta</taxon>
        <taxon>Embryophyta</taxon>
        <taxon>Tracheophyta</taxon>
        <taxon>Spermatophyta</taxon>
        <taxon>Magnoliopsida</taxon>
        <taxon>Liliopsida</taxon>
        <taxon>Poales</taxon>
        <taxon>Poaceae</taxon>
        <taxon>PACMAD clade</taxon>
        <taxon>Arundinoideae</taxon>
        <taxon>Arundineae</taxon>
        <taxon>Arundo</taxon>
    </lineage>
</organism>
<name>A0A0A8ZAV2_ARUDO</name>
<feature type="compositionally biased region" description="Low complexity" evidence="1">
    <location>
        <begin position="13"/>
        <end position="25"/>
    </location>
</feature>
<accession>A0A0A8ZAV2</accession>
<protein>
    <submittedName>
        <fullName evidence="2">Uncharacterized protein</fullName>
    </submittedName>
</protein>
<evidence type="ECO:0000256" key="1">
    <source>
        <dbReference type="SAM" id="MobiDB-lite"/>
    </source>
</evidence>
<reference evidence="2" key="1">
    <citation type="submission" date="2014-09" db="EMBL/GenBank/DDBJ databases">
        <authorList>
            <person name="Magalhaes I.L.F."/>
            <person name="Oliveira U."/>
            <person name="Santos F.R."/>
            <person name="Vidigal T.H.D.A."/>
            <person name="Brescovit A.D."/>
            <person name="Santos A.J."/>
        </authorList>
    </citation>
    <scope>NUCLEOTIDE SEQUENCE</scope>
    <source>
        <tissue evidence="2">Shoot tissue taken approximately 20 cm above the soil surface</tissue>
    </source>
</reference>
<proteinExistence type="predicted"/>